<evidence type="ECO:0000256" key="1">
    <source>
        <dbReference type="ARBA" id="ARBA00004123"/>
    </source>
</evidence>
<feature type="compositionally biased region" description="Low complexity" evidence="6">
    <location>
        <begin position="481"/>
        <end position="490"/>
    </location>
</feature>
<feature type="compositionally biased region" description="Basic and acidic residues" evidence="6">
    <location>
        <begin position="299"/>
        <end position="321"/>
    </location>
</feature>
<dbReference type="GO" id="GO:0003723">
    <property type="term" value="F:RNA binding"/>
    <property type="evidence" value="ECO:0007669"/>
    <property type="project" value="InterPro"/>
</dbReference>
<proteinExistence type="predicted"/>
<feature type="compositionally biased region" description="Polar residues" evidence="6">
    <location>
        <begin position="1310"/>
        <end position="1325"/>
    </location>
</feature>
<evidence type="ECO:0000256" key="4">
    <source>
        <dbReference type="ARBA" id="ARBA00022833"/>
    </source>
</evidence>
<feature type="compositionally biased region" description="Pro residues" evidence="6">
    <location>
        <begin position="10"/>
        <end position="24"/>
    </location>
</feature>
<feature type="compositionally biased region" description="Basic and acidic residues" evidence="6">
    <location>
        <begin position="1127"/>
        <end position="1190"/>
    </location>
</feature>
<dbReference type="GO" id="GO:0008270">
    <property type="term" value="F:zinc ion binding"/>
    <property type="evidence" value="ECO:0007669"/>
    <property type="project" value="UniProtKB-KW"/>
</dbReference>
<evidence type="ECO:0000256" key="5">
    <source>
        <dbReference type="ARBA" id="ARBA00023242"/>
    </source>
</evidence>
<feature type="compositionally biased region" description="Basic and acidic residues" evidence="6">
    <location>
        <begin position="335"/>
        <end position="361"/>
    </location>
</feature>
<dbReference type="GO" id="GO:0005634">
    <property type="term" value="C:nucleus"/>
    <property type="evidence" value="ECO:0007669"/>
    <property type="project" value="UniProtKB-SubCell"/>
</dbReference>
<dbReference type="PROSITE" id="PS50171">
    <property type="entry name" value="ZF_MATRIN"/>
    <property type="match status" value="1"/>
</dbReference>
<feature type="compositionally biased region" description="Low complexity" evidence="6">
    <location>
        <begin position="80"/>
        <end position="100"/>
    </location>
</feature>
<gene>
    <name evidence="8" type="primary">Matr3_1</name>
    <name evidence="8" type="ORF">EYF80_023202</name>
</gene>
<feature type="region of interest" description="Disordered" evidence="6">
    <location>
        <begin position="77"/>
        <end position="189"/>
    </location>
</feature>
<dbReference type="SUPFAM" id="SSF54928">
    <property type="entry name" value="RNA-binding domain, RBD"/>
    <property type="match status" value="1"/>
</dbReference>
<evidence type="ECO:0000256" key="2">
    <source>
        <dbReference type="ARBA" id="ARBA00022723"/>
    </source>
</evidence>
<feature type="region of interest" description="Disordered" evidence="6">
    <location>
        <begin position="907"/>
        <end position="1450"/>
    </location>
</feature>
<organism evidence="8 9">
    <name type="scientific">Liparis tanakae</name>
    <name type="common">Tanaka's snailfish</name>
    <dbReference type="NCBI Taxonomy" id="230148"/>
    <lineage>
        <taxon>Eukaryota</taxon>
        <taxon>Metazoa</taxon>
        <taxon>Chordata</taxon>
        <taxon>Craniata</taxon>
        <taxon>Vertebrata</taxon>
        <taxon>Euteleostomi</taxon>
        <taxon>Actinopterygii</taxon>
        <taxon>Neopterygii</taxon>
        <taxon>Teleostei</taxon>
        <taxon>Neoteleostei</taxon>
        <taxon>Acanthomorphata</taxon>
        <taxon>Eupercaria</taxon>
        <taxon>Perciformes</taxon>
        <taxon>Cottioidei</taxon>
        <taxon>Cottales</taxon>
        <taxon>Liparidae</taxon>
        <taxon>Liparis</taxon>
    </lineage>
</organism>
<feature type="compositionally biased region" description="Basic and acidic residues" evidence="6">
    <location>
        <begin position="1209"/>
        <end position="1219"/>
    </location>
</feature>
<keyword evidence="9" id="KW-1185">Reference proteome</keyword>
<comment type="subcellular location">
    <subcellularLocation>
        <location evidence="1">Nucleus</location>
    </subcellularLocation>
</comment>
<dbReference type="InterPro" id="IPR000504">
    <property type="entry name" value="RRM_dom"/>
</dbReference>
<keyword evidence="5" id="KW-0539">Nucleus</keyword>
<protein>
    <submittedName>
        <fullName evidence="8">Matrin-3</fullName>
    </submittedName>
</protein>
<feature type="compositionally biased region" description="Basic and acidic residues" evidence="6">
    <location>
        <begin position="945"/>
        <end position="954"/>
    </location>
</feature>
<evidence type="ECO:0000313" key="9">
    <source>
        <dbReference type="Proteomes" id="UP000314294"/>
    </source>
</evidence>
<feature type="compositionally biased region" description="Polar residues" evidence="6">
    <location>
        <begin position="151"/>
        <end position="171"/>
    </location>
</feature>
<feature type="compositionally biased region" description="Polar residues" evidence="6">
    <location>
        <begin position="1333"/>
        <end position="1346"/>
    </location>
</feature>
<feature type="compositionally biased region" description="Low complexity" evidence="6">
    <location>
        <begin position="589"/>
        <end position="600"/>
    </location>
</feature>
<feature type="compositionally biased region" description="Basic and acidic residues" evidence="6">
    <location>
        <begin position="1390"/>
        <end position="1428"/>
    </location>
</feature>
<dbReference type="SMART" id="SM00360">
    <property type="entry name" value="RRM"/>
    <property type="match status" value="3"/>
</dbReference>
<feature type="region of interest" description="Disordered" evidence="6">
    <location>
        <begin position="295"/>
        <end position="434"/>
    </location>
</feature>
<feature type="compositionally biased region" description="Low complexity" evidence="6">
    <location>
        <begin position="25"/>
        <end position="34"/>
    </location>
</feature>
<sequence>MYHHHSQQQGPPPFSNGPRPPHQQPPNQHQNHPPSNMLSQAMGFQFPRPTQLPDEIESALAIRGARDMDHRLIDHMNRPNQHQNQGSGSGISQHGSYSSNPITLTSDNQPGRQQGTDWSNYQPPSKLFVSPPPNASHQTQRQQGPQQQPQSSHAGTSIPSWTTPVSDSPSLQARHPCHAGGSVGGGDGQALYTPESAGSILASFGLSNEDLEVLSHYPDDQLTPDTLPFILRDIQINKSGNQKTVASTSSSSFSRSIHDMPMSLSRASPLTRSRTPEVPSLLTVTQTAGKVIDYGHASRAKDETRTRETFKRERLSNERTVKMYPSSSSSSSNPKLDKVERRQVNLEHSDSSKHGDRDYRRTSGNHRKSSRSPGREFPASSKSRNLDRDYRRDGPKPRLPSEAKSEASLRRSLSSSSGSRPPGSSKKLPTPTMISDFSAVSPKVYPHTCSLCHTQCDQEKDWVEHINTVNHTAACRDLRNNRSGRYGSRSLWDPKTHSPSHSVCPSLSGSPDPSPPGSRHKVGPHLHRLHPGPYSPHDQPRHQHFTGGSFRSGVTRPQDVNKFSTGASRHPSSSKGDHGSKHGPLQSFTKTPKSGTKPGTNLWLQEADFSHNTTDGLVISAKLPPPKKKRKIVAPASQDSSVAARLVYLTGIPKDASEQEVTDVVGSFGKINNVILMPCSEEESQKGEGQKASVCMVKAECAQALASSTNLSIRGQQVTASITKKGTVMVTGLPESGWSESDLIKLVQPFGTPSDIIMATQIGKVLVSMPDVEMAQEIVKAHDLIPAKIQDSELKMIHLKQRIGLSTPESSVPVGWSCLLVISNVPNTTSASSEVQKLVRRFGTVIKTLVLNNTVICEMATAAMALSVYKRFQMFPCIIHNNPLFFSRKPDPKANIQTKVITAFLDSSQDTPATNKGSQAAAADQEETAPPESSESLLEGAETDGASKDEKTESPDMTVGNDEALGANGSQGNDDDDIKKDELPVAGCDSTAAPGAEPESDLETHTREGSAVETVMETAEQNKDVSASTANEETPAGEDTKTSSSDGDAAPREAAMPELPKVTQEMVNTLLLECRTRTAGHPNSTAPPANGEQGGTPMETEPVDTATKETEEPAKNHTEEEEEEEEEVKKQELKEREARKEKETIERERKEKERRDREKEERTKRERNEKARRERERRDKERRERKRAYSEDLPGSRSSSRSEGYKQSSWKDEPGHNSEAETDMDQAEEEFADFPFNLSDFVTVDEVGDVNDLPSSPPSSVPMETTEEGEDAPTSIQPEAAVDTPTTASVAPAATLVECEELASEPEAVTESTAETTDVLESSALTVVAAASPATSRADSPPGQTHGTRRPEEATLDSTAEVEPLPVPAASAAPAGSSSNSPGTGVGTLEGEKEENALDPSEANKEEMVSNKTEKEEKKWDEKDKETEAPSVETGIHERSEDLANSEEESVKKKLMMEYSLPPFNPSSPVGMEHLVPKTGFFCKVCNRFFSGAKEAEINHCKTLKHYENLQRDK</sequence>
<feature type="compositionally biased region" description="Basic and acidic residues" evidence="6">
    <location>
        <begin position="384"/>
        <end position="409"/>
    </location>
</feature>
<keyword evidence="2" id="KW-0479">Metal-binding</keyword>
<feature type="compositionally biased region" description="Low complexity" evidence="6">
    <location>
        <begin position="1280"/>
        <end position="1295"/>
    </location>
</feature>
<evidence type="ECO:0000256" key="6">
    <source>
        <dbReference type="SAM" id="MobiDB-lite"/>
    </source>
</evidence>
<feature type="compositionally biased region" description="Polar residues" evidence="6">
    <location>
        <begin position="907"/>
        <end position="918"/>
    </location>
</feature>
<dbReference type="Proteomes" id="UP000314294">
    <property type="component" value="Unassembled WGS sequence"/>
</dbReference>
<accession>A0A4Z2HL34</accession>
<feature type="region of interest" description="Disordered" evidence="6">
    <location>
        <begin position="1"/>
        <end position="63"/>
    </location>
</feature>
<dbReference type="InterPro" id="IPR012677">
    <property type="entry name" value="Nucleotide-bd_a/b_plait_sf"/>
</dbReference>
<keyword evidence="3" id="KW-0863">Zinc-finger</keyword>
<keyword evidence="4" id="KW-0862">Zinc</keyword>
<feature type="compositionally biased region" description="Basic and acidic residues" evidence="6">
    <location>
        <begin position="1106"/>
        <end position="1118"/>
    </location>
</feature>
<dbReference type="OrthoDB" id="10072641at2759"/>
<name>A0A4Z2HL34_9TELE</name>
<dbReference type="InterPro" id="IPR003604">
    <property type="entry name" value="Matrin/U1-like-C_Znf_C2H2"/>
</dbReference>
<evidence type="ECO:0000313" key="8">
    <source>
        <dbReference type="EMBL" id="TNN66516.1"/>
    </source>
</evidence>
<feature type="compositionally biased region" description="Polar residues" evidence="6">
    <location>
        <begin position="1196"/>
        <end position="1208"/>
    </location>
</feature>
<feature type="compositionally biased region" description="Low complexity" evidence="6">
    <location>
        <begin position="138"/>
        <end position="150"/>
    </location>
</feature>
<evidence type="ECO:0000259" key="7">
    <source>
        <dbReference type="PROSITE" id="PS50171"/>
    </source>
</evidence>
<dbReference type="InterPro" id="IPR000690">
    <property type="entry name" value="Matrin/U1-C_Znf_C2H2"/>
</dbReference>
<dbReference type="EMBL" id="SRLO01000217">
    <property type="protein sequence ID" value="TNN66516.1"/>
    <property type="molecule type" value="Genomic_DNA"/>
</dbReference>
<reference evidence="8 9" key="1">
    <citation type="submission" date="2019-03" db="EMBL/GenBank/DDBJ databases">
        <title>First draft genome of Liparis tanakae, snailfish: a comprehensive survey of snailfish specific genes.</title>
        <authorList>
            <person name="Kim W."/>
            <person name="Song I."/>
            <person name="Jeong J.-H."/>
            <person name="Kim D."/>
            <person name="Kim S."/>
            <person name="Ryu S."/>
            <person name="Song J.Y."/>
            <person name="Lee S.K."/>
        </authorList>
    </citation>
    <scope>NUCLEOTIDE SEQUENCE [LARGE SCALE GENOMIC DNA]</scope>
    <source>
        <tissue evidence="8">Muscle</tissue>
    </source>
</reference>
<dbReference type="PANTHER" id="PTHR15592">
    <property type="entry name" value="MATRIN 3/NUCLEAR PROTEIN 220-RELATED"/>
    <property type="match status" value="1"/>
</dbReference>
<feature type="compositionally biased region" description="Polar residues" evidence="6">
    <location>
        <begin position="101"/>
        <end position="123"/>
    </location>
</feature>
<evidence type="ECO:0000256" key="3">
    <source>
        <dbReference type="ARBA" id="ARBA00022771"/>
    </source>
</evidence>
<feature type="region of interest" description="Disordered" evidence="6">
    <location>
        <begin position="480"/>
        <end position="601"/>
    </location>
</feature>
<dbReference type="InterPro" id="IPR035979">
    <property type="entry name" value="RBD_domain_sf"/>
</dbReference>
<dbReference type="SMART" id="SM00451">
    <property type="entry name" value="ZnF_U1"/>
    <property type="match status" value="2"/>
</dbReference>
<feature type="compositionally biased region" description="Low complexity" evidence="6">
    <location>
        <begin position="410"/>
        <end position="429"/>
    </location>
</feature>
<feature type="compositionally biased region" description="Low complexity" evidence="6">
    <location>
        <begin position="1368"/>
        <end position="1382"/>
    </location>
</feature>
<dbReference type="Gene3D" id="3.30.70.330">
    <property type="match status" value="3"/>
</dbReference>
<comment type="caution">
    <text evidence="8">The sequence shown here is derived from an EMBL/GenBank/DDBJ whole genome shotgun (WGS) entry which is preliminary data.</text>
</comment>
<feature type="domain" description="Matrin-type" evidence="7">
    <location>
        <begin position="1481"/>
        <end position="1512"/>
    </location>
</feature>
<feature type="compositionally biased region" description="Basic residues" evidence="6">
    <location>
        <begin position="518"/>
        <end position="530"/>
    </location>
</feature>
<feature type="compositionally biased region" description="Acidic residues" evidence="6">
    <location>
        <begin position="1220"/>
        <end position="1232"/>
    </location>
</feature>